<comment type="function">
    <text evidence="9">Has antibacterial activity.</text>
</comment>
<dbReference type="GeneTree" id="ENSGT00730000111628"/>
<comment type="subcellular location">
    <subcellularLocation>
        <location evidence="1 9">Secreted</location>
    </subcellularLocation>
</comment>
<dbReference type="GO" id="GO:0042742">
    <property type="term" value="P:defense response to bacterium"/>
    <property type="evidence" value="ECO:0007669"/>
    <property type="project" value="UniProtKB-UniRule"/>
</dbReference>
<evidence type="ECO:0000256" key="3">
    <source>
        <dbReference type="ARBA" id="ARBA00022525"/>
    </source>
</evidence>
<dbReference type="Ensembl" id="ENSMMST00000023316.1">
    <property type="protein sequence ID" value="ENSMMSP00000021127.1"/>
    <property type="gene ID" value="ENSMMSG00000015847.1"/>
</dbReference>
<evidence type="ECO:0000256" key="9">
    <source>
        <dbReference type="RuleBase" id="RU231113"/>
    </source>
</evidence>
<dbReference type="GO" id="GO:0005576">
    <property type="term" value="C:extracellular region"/>
    <property type="evidence" value="ECO:0007669"/>
    <property type="project" value="UniProtKB-SubCell"/>
</dbReference>
<evidence type="ECO:0000313" key="12">
    <source>
        <dbReference type="Proteomes" id="UP000694544"/>
    </source>
</evidence>
<proteinExistence type="inferred from homology"/>
<reference evidence="11" key="2">
    <citation type="submission" date="2025-09" db="UniProtKB">
        <authorList>
            <consortium name="Ensembl"/>
        </authorList>
    </citation>
    <scope>IDENTIFICATION</scope>
</reference>
<keyword evidence="8" id="KW-1015">Disulfide bond</keyword>
<feature type="chain" id="PRO_5034823086" description="Beta-defensin" evidence="9">
    <location>
        <begin position="20"/>
        <end position="75"/>
    </location>
</feature>
<keyword evidence="5 9" id="KW-0732">Signal</keyword>
<keyword evidence="4 9" id="KW-0929">Antimicrobial</keyword>
<evidence type="ECO:0000313" key="11">
    <source>
        <dbReference type="Ensembl" id="ENSMMSP00000021127.1"/>
    </source>
</evidence>
<dbReference type="GO" id="GO:0045087">
    <property type="term" value="P:innate immune response"/>
    <property type="evidence" value="ECO:0007669"/>
    <property type="project" value="InterPro"/>
</dbReference>
<keyword evidence="3 9" id="KW-0964">Secreted</keyword>
<dbReference type="Pfam" id="PF13841">
    <property type="entry name" value="Defensin_beta_2"/>
    <property type="match status" value="1"/>
</dbReference>
<organism evidence="11 12">
    <name type="scientific">Moschus moschiferus</name>
    <name type="common">Siberian musk deer</name>
    <name type="synonym">Moschus sibiricus</name>
    <dbReference type="NCBI Taxonomy" id="68415"/>
    <lineage>
        <taxon>Eukaryota</taxon>
        <taxon>Metazoa</taxon>
        <taxon>Chordata</taxon>
        <taxon>Craniata</taxon>
        <taxon>Vertebrata</taxon>
        <taxon>Euteleostomi</taxon>
        <taxon>Mammalia</taxon>
        <taxon>Eutheria</taxon>
        <taxon>Laurasiatheria</taxon>
        <taxon>Artiodactyla</taxon>
        <taxon>Ruminantia</taxon>
        <taxon>Pecora</taxon>
        <taxon>Moschidae</taxon>
        <taxon>Moschus</taxon>
    </lineage>
</organism>
<dbReference type="InterPro" id="IPR050544">
    <property type="entry name" value="Beta-defensin"/>
</dbReference>
<reference evidence="11" key="1">
    <citation type="submission" date="2025-08" db="UniProtKB">
        <authorList>
            <consortium name="Ensembl"/>
        </authorList>
    </citation>
    <scope>IDENTIFICATION</scope>
</reference>
<sequence>MKFLLILTVILLLAQVTPAMKCWNNLGRCRETCEQNEVFYIICKNEGMCCVSPKHLPVETESSNIAGRLRISVVR</sequence>
<evidence type="ECO:0000256" key="5">
    <source>
        <dbReference type="ARBA" id="ARBA00022729"/>
    </source>
</evidence>
<feature type="signal peptide" evidence="9">
    <location>
        <begin position="1"/>
        <end position="19"/>
    </location>
</feature>
<dbReference type="Proteomes" id="UP000694544">
    <property type="component" value="Unplaced"/>
</dbReference>
<comment type="similarity">
    <text evidence="2 9">Belongs to the beta-defensin family.</text>
</comment>
<keyword evidence="7 9" id="KW-0044">Antibiotic</keyword>
<keyword evidence="6 9" id="KW-0211">Defensin</keyword>
<evidence type="ECO:0000256" key="6">
    <source>
        <dbReference type="ARBA" id="ARBA00022940"/>
    </source>
</evidence>
<feature type="domain" description="Beta-defensin" evidence="10">
    <location>
        <begin position="21"/>
        <end position="50"/>
    </location>
</feature>
<keyword evidence="12" id="KW-1185">Reference proteome</keyword>
<dbReference type="InterPro" id="IPR025933">
    <property type="entry name" value="Beta_defensin_dom"/>
</dbReference>
<gene>
    <name evidence="11" type="primary">DEFB121</name>
</gene>
<dbReference type="PANTHER" id="PTHR15001">
    <property type="entry name" value="BETA-DEFENSIN 123-RELATED"/>
    <property type="match status" value="1"/>
</dbReference>
<evidence type="ECO:0000256" key="1">
    <source>
        <dbReference type="ARBA" id="ARBA00004613"/>
    </source>
</evidence>
<evidence type="ECO:0000256" key="4">
    <source>
        <dbReference type="ARBA" id="ARBA00022529"/>
    </source>
</evidence>
<dbReference type="Gene3D" id="3.10.360.10">
    <property type="entry name" value="Antimicrobial Peptide, Beta-defensin 2, Chain A"/>
    <property type="match status" value="1"/>
</dbReference>
<evidence type="ECO:0000256" key="2">
    <source>
        <dbReference type="ARBA" id="ARBA00007371"/>
    </source>
</evidence>
<evidence type="ECO:0000256" key="8">
    <source>
        <dbReference type="ARBA" id="ARBA00023157"/>
    </source>
</evidence>
<dbReference type="PANTHER" id="PTHR15001:SF8">
    <property type="entry name" value="BETA-DEFENSIN 121"/>
    <property type="match status" value="1"/>
</dbReference>
<dbReference type="AlphaFoldDB" id="A0A8C6DTU6"/>
<evidence type="ECO:0000256" key="7">
    <source>
        <dbReference type="ARBA" id="ARBA00023022"/>
    </source>
</evidence>
<protein>
    <recommendedName>
        <fullName evidence="9">Beta-defensin</fullName>
    </recommendedName>
</protein>
<accession>A0A8C6DTU6</accession>
<evidence type="ECO:0000259" key="10">
    <source>
        <dbReference type="Pfam" id="PF13841"/>
    </source>
</evidence>
<name>A0A8C6DTU6_MOSMO</name>